<reference evidence="3" key="1">
    <citation type="submission" date="2016-10" db="EMBL/GenBank/DDBJ databases">
        <authorList>
            <person name="Varghese N."/>
            <person name="Submissions S."/>
        </authorList>
    </citation>
    <scope>NUCLEOTIDE SEQUENCE [LARGE SCALE GENOMIC DNA]</scope>
    <source>
        <strain evidence="3">IBRC-M10078</strain>
    </source>
</reference>
<dbReference type="EMBL" id="FNJU01000003">
    <property type="protein sequence ID" value="SDP53182.1"/>
    <property type="molecule type" value="Genomic_DNA"/>
</dbReference>
<accession>A0A1H0TGJ7</accession>
<keyword evidence="3" id="KW-1185">Reference proteome</keyword>
<dbReference type="PANTHER" id="PTHR33594:SF1">
    <property type="entry name" value="HD_PDEASE DOMAIN-CONTAINING PROTEIN"/>
    <property type="match status" value="1"/>
</dbReference>
<dbReference type="AlphaFoldDB" id="A0A1H0TGJ7"/>
<dbReference type="InterPro" id="IPR006674">
    <property type="entry name" value="HD_domain"/>
</dbReference>
<dbReference type="CDD" id="cd00077">
    <property type="entry name" value="HDc"/>
    <property type="match status" value="1"/>
</dbReference>
<dbReference type="Pfam" id="PF01966">
    <property type="entry name" value="HD"/>
    <property type="match status" value="1"/>
</dbReference>
<name>A0A1H0TGJ7_9BACI</name>
<dbReference type="OrthoDB" id="9797344at2"/>
<dbReference type="Gene3D" id="1.20.58.1910">
    <property type="match status" value="1"/>
</dbReference>
<sequence length="216" mass="24870">MVENHQIIRRTEEFVHNLLKSENSGHDWWHIHRVRLTAIEIGRLENADLFIVEMSALLHDVADEKLNESEEAGIKKVNDWLDHILLERTISDKIIDIICTISYKGGNQPPVKTLEGKIVQDADRLDAIGAIGIARTFAYAGAKGDLIYDPELPYRHELSKEEYRSGQSTAINHFYEKLLKLSSTLNTLTAKQIAVTRHEFMNQYLDQFFKEWNGQL</sequence>
<evidence type="ECO:0000313" key="2">
    <source>
        <dbReference type="EMBL" id="SDP53182.1"/>
    </source>
</evidence>
<feature type="domain" description="HD" evidence="1">
    <location>
        <begin position="27"/>
        <end position="128"/>
    </location>
</feature>
<dbReference type="PROSITE" id="PS51831">
    <property type="entry name" value="HD"/>
    <property type="match status" value="1"/>
</dbReference>
<protein>
    <recommendedName>
        <fullName evidence="1">HD domain-containing protein</fullName>
    </recommendedName>
</protein>
<dbReference type="RefSeq" id="WP_090852644.1">
    <property type="nucleotide sequence ID" value="NZ_FNJU01000003.1"/>
</dbReference>
<gene>
    <name evidence="2" type="ORF">SAMN05216565_103513</name>
</gene>
<proteinExistence type="predicted"/>
<dbReference type="Gene3D" id="1.10.472.50">
    <property type="entry name" value="HD-domain/PDEase-like"/>
    <property type="match status" value="1"/>
</dbReference>
<dbReference type="SUPFAM" id="SSF109604">
    <property type="entry name" value="HD-domain/PDEase-like"/>
    <property type="match status" value="1"/>
</dbReference>
<evidence type="ECO:0000259" key="1">
    <source>
        <dbReference type="PROSITE" id="PS51831"/>
    </source>
</evidence>
<dbReference type="InterPro" id="IPR003607">
    <property type="entry name" value="HD/PDEase_dom"/>
</dbReference>
<dbReference type="Proteomes" id="UP000199159">
    <property type="component" value="Unassembled WGS sequence"/>
</dbReference>
<organism evidence="2 3">
    <name type="scientific">Litchfieldia salsa</name>
    <dbReference type="NCBI Taxonomy" id="930152"/>
    <lineage>
        <taxon>Bacteria</taxon>
        <taxon>Bacillati</taxon>
        <taxon>Bacillota</taxon>
        <taxon>Bacilli</taxon>
        <taxon>Bacillales</taxon>
        <taxon>Bacillaceae</taxon>
        <taxon>Litchfieldia</taxon>
    </lineage>
</organism>
<dbReference type="SMART" id="SM00471">
    <property type="entry name" value="HDc"/>
    <property type="match status" value="1"/>
</dbReference>
<dbReference type="PANTHER" id="PTHR33594">
    <property type="entry name" value="SUPERFAMILY HYDROLASE, PUTATIVE (AFU_ORTHOLOGUE AFUA_1G03035)-RELATED"/>
    <property type="match status" value="1"/>
</dbReference>
<dbReference type="STRING" id="930152.SAMN05216565_103513"/>
<evidence type="ECO:0000313" key="3">
    <source>
        <dbReference type="Proteomes" id="UP000199159"/>
    </source>
</evidence>